<feature type="domain" description="Adenylosuccinate lyase C-terminal" evidence="13">
    <location>
        <begin position="349"/>
        <end position="429"/>
    </location>
</feature>
<organism evidence="14 15">
    <name type="scientific">Parageobacillus thermantarcticus</name>
    <dbReference type="NCBI Taxonomy" id="186116"/>
    <lineage>
        <taxon>Bacteria</taxon>
        <taxon>Bacillati</taxon>
        <taxon>Bacillota</taxon>
        <taxon>Bacilli</taxon>
        <taxon>Bacillales</taxon>
        <taxon>Anoxybacillaceae</taxon>
        <taxon>Parageobacillus</taxon>
    </lineage>
</organism>
<dbReference type="EMBL" id="FOJS01000010">
    <property type="protein sequence ID" value="SFA45672.1"/>
    <property type="molecule type" value="Genomic_DNA"/>
</dbReference>
<dbReference type="EC" id="4.3.2.2" evidence="4 11"/>
<accession>A0A1I0T1L4</accession>
<keyword evidence="6 12" id="KW-0658">Purine biosynthesis</keyword>
<evidence type="ECO:0000313" key="15">
    <source>
        <dbReference type="Proteomes" id="UP000198650"/>
    </source>
</evidence>
<evidence type="ECO:0000256" key="3">
    <source>
        <dbReference type="ARBA" id="ARBA00008273"/>
    </source>
</evidence>
<dbReference type="InterPro" id="IPR004769">
    <property type="entry name" value="Pur_lyase"/>
</dbReference>
<keyword evidence="7 12" id="KW-0456">Lyase</keyword>
<evidence type="ECO:0000256" key="1">
    <source>
        <dbReference type="ARBA" id="ARBA00004706"/>
    </source>
</evidence>
<dbReference type="PANTHER" id="PTHR43172:SF1">
    <property type="entry name" value="ADENYLOSUCCINATE LYASE"/>
    <property type="match status" value="1"/>
</dbReference>
<evidence type="ECO:0000256" key="8">
    <source>
        <dbReference type="ARBA" id="ARBA00024477"/>
    </source>
</evidence>
<dbReference type="SMART" id="SM00998">
    <property type="entry name" value="ADSL_C"/>
    <property type="match status" value="1"/>
</dbReference>
<comment type="pathway">
    <text evidence="1 12">Purine metabolism; IMP biosynthesis via de novo pathway; 5-amino-1-(5-phospho-D-ribosyl)imidazole-4-carboxamide from 5-amino-1-(5-phospho-D-ribosyl)imidazole-4-carboxylate: step 2/2.</text>
</comment>
<dbReference type="GO" id="GO:0005829">
    <property type="term" value="C:cytosol"/>
    <property type="evidence" value="ECO:0007669"/>
    <property type="project" value="TreeGrafter"/>
</dbReference>
<dbReference type="InterPro" id="IPR024083">
    <property type="entry name" value="Fumarase/histidase_N"/>
</dbReference>
<evidence type="ECO:0000256" key="2">
    <source>
        <dbReference type="ARBA" id="ARBA00004734"/>
    </source>
</evidence>
<evidence type="ECO:0000256" key="9">
    <source>
        <dbReference type="ARBA" id="ARBA00030717"/>
    </source>
</evidence>
<dbReference type="Pfam" id="PF00206">
    <property type="entry name" value="Lyase_1"/>
    <property type="match status" value="1"/>
</dbReference>
<dbReference type="CDD" id="cd01360">
    <property type="entry name" value="Adenylsuccinate_lyase_1"/>
    <property type="match status" value="1"/>
</dbReference>
<dbReference type="NCBIfam" id="TIGR00928">
    <property type="entry name" value="purB"/>
    <property type="match status" value="1"/>
</dbReference>
<dbReference type="Gene3D" id="1.20.200.10">
    <property type="entry name" value="Fumarase/aspartase (Central domain)"/>
    <property type="match status" value="1"/>
</dbReference>
<comment type="pathway">
    <text evidence="2 12">Purine metabolism; AMP biosynthesis via de novo pathway; AMP from IMP: step 2/2.</text>
</comment>
<dbReference type="GO" id="GO:0006189">
    <property type="term" value="P:'de novo' IMP biosynthetic process"/>
    <property type="evidence" value="ECO:0007669"/>
    <property type="project" value="UniProtKB-UniPathway"/>
</dbReference>
<dbReference type="Proteomes" id="UP000198650">
    <property type="component" value="Unassembled WGS sequence"/>
</dbReference>
<dbReference type="STRING" id="186116.SAMN05192569_10108"/>
<dbReference type="InterPro" id="IPR022761">
    <property type="entry name" value="Fumarate_lyase_N"/>
</dbReference>
<dbReference type="UniPathway" id="UPA00075">
    <property type="reaction ID" value="UER00336"/>
</dbReference>
<evidence type="ECO:0000313" key="14">
    <source>
        <dbReference type="EMBL" id="SFA45672.1"/>
    </source>
</evidence>
<evidence type="ECO:0000256" key="5">
    <source>
        <dbReference type="ARBA" id="ARBA00017058"/>
    </source>
</evidence>
<dbReference type="PRINTS" id="PR00149">
    <property type="entry name" value="FUMRATELYASE"/>
</dbReference>
<dbReference type="PANTHER" id="PTHR43172">
    <property type="entry name" value="ADENYLOSUCCINATE LYASE"/>
    <property type="match status" value="1"/>
</dbReference>
<dbReference type="InterPro" id="IPR019468">
    <property type="entry name" value="AdenyloSucc_lyase_C"/>
</dbReference>
<dbReference type="SUPFAM" id="SSF48557">
    <property type="entry name" value="L-aspartase-like"/>
    <property type="match status" value="1"/>
</dbReference>
<evidence type="ECO:0000256" key="4">
    <source>
        <dbReference type="ARBA" id="ARBA00012339"/>
    </source>
</evidence>
<comment type="similarity">
    <text evidence="3 12">Belongs to the lyase 1 family. Adenylosuccinate lyase subfamily.</text>
</comment>
<evidence type="ECO:0000256" key="12">
    <source>
        <dbReference type="RuleBase" id="RU361172"/>
    </source>
</evidence>
<dbReference type="PRINTS" id="PR00145">
    <property type="entry name" value="ARGSUCLYASE"/>
</dbReference>
<dbReference type="UniPathway" id="UPA00074">
    <property type="reaction ID" value="UER00132"/>
</dbReference>
<name>A0A1I0T1L4_9BACL</name>
<evidence type="ECO:0000256" key="7">
    <source>
        <dbReference type="ARBA" id="ARBA00023239"/>
    </source>
</evidence>
<evidence type="ECO:0000256" key="6">
    <source>
        <dbReference type="ARBA" id="ARBA00022755"/>
    </source>
</evidence>
<dbReference type="Gene3D" id="1.10.40.30">
    <property type="entry name" value="Fumarase/aspartase (C-terminal domain)"/>
    <property type="match status" value="1"/>
</dbReference>
<dbReference type="FunFam" id="1.10.275.10:FF:000006">
    <property type="entry name" value="Adenylosuccinate lyase"/>
    <property type="match status" value="1"/>
</dbReference>
<dbReference type="GO" id="GO:0044208">
    <property type="term" value="P:'de novo' AMP biosynthetic process"/>
    <property type="evidence" value="ECO:0007669"/>
    <property type="project" value="UniProtKB-UniPathway"/>
</dbReference>
<dbReference type="FunFam" id="1.20.200.10:FF:000008">
    <property type="entry name" value="Adenylosuccinate lyase"/>
    <property type="match status" value="1"/>
</dbReference>
<evidence type="ECO:0000259" key="13">
    <source>
        <dbReference type="SMART" id="SM00998"/>
    </source>
</evidence>
<evidence type="ECO:0000256" key="11">
    <source>
        <dbReference type="NCBIfam" id="TIGR00928"/>
    </source>
</evidence>
<keyword evidence="15" id="KW-1185">Reference proteome</keyword>
<gene>
    <name evidence="14" type="ORF">SAMN05192569_10108</name>
</gene>
<sequence>MIERYTRPEMGAIWTEENRFKAWLEVEILACEAWAELGVIPKEDVERIRQNASFDIARIKEIEEETRHDVVAFTRAVSETLGEERKWVHYGLTSTDVVDTALSYLLKQANEILLRDLENFIQVLKEKALEHKYTVMMGRTHGVHAEPTTFGLKMALWYAEMQRNLERFKQAAETVRVGKISGAVGTYANIDPFVEQYVCEKLGLKPAPISTQTLQRDRHAYYMATLALIATSIEKFAVEIRGLQKSEVREVEEFFAKGQKGSSAMPHKRNPIGSENMTGMARVVRGYMLTAYENVPLWHERDISHSSAERIILPDATIALNYMLNRFTNIVKNLKVYPENMKKNMDRTLGLIYSQRVLLSLIDAGMTREEAYDLVQPKAMEAWEKQVPFRSLIEADERITSRLTKEQIDDCFDYRYHLKHVDTIFKRLGLS</sequence>
<comment type="catalytic activity">
    <reaction evidence="10">
        <text>N(6)-(1,2-dicarboxyethyl)-AMP = fumarate + AMP</text>
        <dbReference type="Rhea" id="RHEA:16853"/>
        <dbReference type="ChEBI" id="CHEBI:29806"/>
        <dbReference type="ChEBI" id="CHEBI:57567"/>
        <dbReference type="ChEBI" id="CHEBI:456215"/>
        <dbReference type="EC" id="4.3.2.2"/>
    </reaction>
    <physiologicalReaction direction="left-to-right" evidence="10">
        <dbReference type="Rhea" id="RHEA:16854"/>
    </physiologicalReaction>
</comment>
<dbReference type="RefSeq" id="WP_090948700.1">
    <property type="nucleotide sequence ID" value="NZ_FOJS01000010.1"/>
</dbReference>
<dbReference type="Pfam" id="PF10397">
    <property type="entry name" value="ADSL_C"/>
    <property type="match status" value="1"/>
</dbReference>
<protein>
    <recommendedName>
        <fullName evidence="5 11">Adenylosuccinate lyase</fullName>
        <shortName evidence="12">ASL</shortName>
        <ecNumber evidence="4 11">4.3.2.2</ecNumber>
    </recommendedName>
    <alternativeName>
        <fullName evidence="9 12">Adenylosuccinase</fullName>
    </alternativeName>
</protein>
<reference evidence="15" key="1">
    <citation type="submission" date="2016-10" db="EMBL/GenBank/DDBJ databases">
        <authorList>
            <person name="Varghese N."/>
            <person name="Submissions S."/>
        </authorList>
    </citation>
    <scope>NUCLEOTIDE SEQUENCE [LARGE SCALE GENOMIC DNA]</scope>
    <source>
        <strain evidence="15">M1</strain>
    </source>
</reference>
<dbReference type="InterPro" id="IPR008948">
    <property type="entry name" value="L-Aspartase-like"/>
</dbReference>
<dbReference type="GO" id="GO:0070626">
    <property type="term" value="F:(S)-2-(5-amino-1-(5-phospho-D-ribosyl)imidazole-4-carboxamido) succinate lyase (fumarate-forming) activity"/>
    <property type="evidence" value="ECO:0007669"/>
    <property type="project" value="TreeGrafter"/>
</dbReference>
<dbReference type="GO" id="GO:0004018">
    <property type="term" value="F:N6-(1,2-dicarboxyethyl)AMP AMP-lyase (fumarate-forming) activity"/>
    <property type="evidence" value="ECO:0007669"/>
    <property type="project" value="UniProtKB-UniRule"/>
</dbReference>
<dbReference type="Gene3D" id="1.10.275.10">
    <property type="entry name" value="Fumarase/aspartase (N-terminal domain)"/>
    <property type="match status" value="1"/>
</dbReference>
<comment type="catalytic activity">
    <reaction evidence="8">
        <text>(2S)-2-[5-amino-1-(5-phospho-beta-D-ribosyl)imidazole-4-carboxamido]succinate = 5-amino-1-(5-phospho-beta-D-ribosyl)imidazole-4-carboxamide + fumarate</text>
        <dbReference type="Rhea" id="RHEA:23920"/>
        <dbReference type="ChEBI" id="CHEBI:29806"/>
        <dbReference type="ChEBI" id="CHEBI:58443"/>
        <dbReference type="ChEBI" id="CHEBI:58475"/>
        <dbReference type="EC" id="4.3.2.2"/>
    </reaction>
    <physiologicalReaction direction="left-to-right" evidence="8">
        <dbReference type="Rhea" id="RHEA:23921"/>
    </physiologicalReaction>
</comment>
<dbReference type="InterPro" id="IPR020557">
    <property type="entry name" value="Fumarate_lyase_CS"/>
</dbReference>
<dbReference type="PROSITE" id="PS00163">
    <property type="entry name" value="FUMARATE_LYASES"/>
    <property type="match status" value="1"/>
</dbReference>
<dbReference type="OrthoDB" id="9768878at2"/>
<dbReference type="FunFam" id="1.10.40.30:FF:000007">
    <property type="entry name" value="Adenylosuccinate lyase"/>
    <property type="match status" value="1"/>
</dbReference>
<dbReference type="AlphaFoldDB" id="A0A1I0T1L4"/>
<proteinExistence type="inferred from homology"/>
<dbReference type="InterPro" id="IPR000362">
    <property type="entry name" value="Fumarate_lyase_fam"/>
</dbReference>
<evidence type="ECO:0000256" key="10">
    <source>
        <dbReference type="ARBA" id="ARBA00049115"/>
    </source>
</evidence>